<evidence type="ECO:0000259" key="13">
    <source>
        <dbReference type="Pfam" id="PF10458"/>
    </source>
</evidence>
<keyword evidence="6 12" id="KW-0175">Coiled coil</keyword>
<keyword evidence="7" id="KW-0030">Aminoacyl-tRNA synthetase</keyword>
<evidence type="ECO:0000256" key="4">
    <source>
        <dbReference type="ARBA" id="ARBA00022840"/>
    </source>
</evidence>
<evidence type="ECO:0000256" key="6">
    <source>
        <dbReference type="ARBA" id="ARBA00023054"/>
    </source>
</evidence>
<evidence type="ECO:0000256" key="7">
    <source>
        <dbReference type="ARBA" id="ARBA00023146"/>
    </source>
</evidence>
<keyword evidence="3" id="KW-0547">Nucleotide-binding</keyword>
<dbReference type="GO" id="GO:0004832">
    <property type="term" value="F:valine-tRNA ligase activity"/>
    <property type="evidence" value="ECO:0007669"/>
    <property type="project" value="UniProtKB-EC"/>
</dbReference>
<reference evidence="14 15" key="1">
    <citation type="journal article" date="2011" name="BMC Genomics">
        <title>Insight into cross-talk between intra-amoebal pathogens.</title>
        <authorList>
            <person name="Gimenez G."/>
            <person name="Bertelli C."/>
            <person name="Moliner C."/>
            <person name="Robert C."/>
            <person name="Raoult D."/>
            <person name="Fournier P.E."/>
            <person name="Greub G."/>
        </authorList>
    </citation>
    <scope>NUCLEOTIDE SEQUENCE [LARGE SCALE GENOMIC DNA]</scope>
    <source>
        <strain evidence="14 15">LLAP12</strain>
    </source>
</reference>
<feature type="domain" description="Valyl-tRNA synthetase tRNA-binding arm" evidence="13">
    <location>
        <begin position="8"/>
        <end position="66"/>
    </location>
</feature>
<keyword evidence="2" id="KW-0436">Ligase</keyword>
<sequence length="73" mass="8180">MADLIDKEAELARLAKEVAKLDKDISLAEGKLNNPKFTDKAPAEIIAKEQEKLAQAQQAKEKLLQHKVRIETL</sequence>
<dbReference type="InterPro" id="IPR010978">
    <property type="entry name" value="tRNA-bd_arm"/>
</dbReference>
<dbReference type="Pfam" id="PF10458">
    <property type="entry name" value="Val_tRNA-synt_C"/>
    <property type="match status" value="1"/>
</dbReference>
<evidence type="ECO:0000256" key="11">
    <source>
        <dbReference type="ARBA" id="ARBA00060830"/>
    </source>
</evidence>
<evidence type="ECO:0000256" key="10">
    <source>
        <dbReference type="ARBA" id="ARBA00047552"/>
    </source>
</evidence>
<comment type="similarity">
    <text evidence="11">Belongs to the class-I aminoacyl-tRNA synthetase family. ValS type 1 subfamily.</text>
</comment>
<dbReference type="InterPro" id="IPR037118">
    <property type="entry name" value="Val-tRNA_synth_C_sf"/>
</dbReference>
<name>G9ENW6_9GAMM</name>
<dbReference type="eggNOG" id="COG0525">
    <property type="taxonomic scope" value="Bacteria"/>
</dbReference>
<evidence type="ECO:0000256" key="5">
    <source>
        <dbReference type="ARBA" id="ARBA00022917"/>
    </source>
</evidence>
<dbReference type="GO" id="GO:0005737">
    <property type="term" value="C:cytoplasm"/>
    <property type="evidence" value="ECO:0007669"/>
    <property type="project" value="InterPro"/>
</dbReference>
<dbReference type="EC" id="6.1.1.9" evidence="1"/>
<dbReference type="Proteomes" id="UP000002770">
    <property type="component" value="Unassembled WGS sequence"/>
</dbReference>
<dbReference type="GO" id="GO:0006438">
    <property type="term" value="P:valyl-tRNA aminoacylation"/>
    <property type="evidence" value="ECO:0007669"/>
    <property type="project" value="InterPro"/>
</dbReference>
<feature type="coiled-coil region" evidence="12">
    <location>
        <begin position="4"/>
        <end position="66"/>
    </location>
</feature>
<dbReference type="AlphaFoldDB" id="G9ENW6"/>
<evidence type="ECO:0000313" key="14">
    <source>
        <dbReference type="EMBL" id="EHL31038.1"/>
    </source>
</evidence>
<accession>G9ENW6</accession>
<evidence type="ECO:0000256" key="9">
    <source>
        <dbReference type="ARBA" id="ARBA00029936"/>
    </source>
</evidence>
<evidence type="ECO:0000256" key="12">
    <source>
        <dbReference type="SAM" id="Coils"/>
    </source>
</evidence>
<proteinExistence type="inferred from homology"/>
<dbReference type="STRING" id="658187.LDG_6945"/>
<comment type="catalytic activity">
    <reaction evidence="10">
        <text>tRNA(Val) + L-valine + ATP = L-valyl-tRNA(Val) + AMP + diphosphate</text>
        <dbReference type="Rhea" id="RHEA:10704"/>
        <dbReference type="Rhea" id="RHEA-COMP:9672"/>
        <dbReference type="Rhea" id="RHEA-COMP:9708"/>
        <dbReference type="ChEBI" id="CHEBI:30616"/>
        <dbReference type="ChEBI" id="CHEBI:33019"/>
        <dbReference type="ChEBI" id="CHEBI:57762"/>
        <dbReference type="ChEBI" id="CHEBI:78442"/>
        <dbReference type="ChEBI" id="CHEBI:78537"/>
        <dbReference type="ChEBI" id="CHEBI:456215"/>
        <dbReference type="EC" id="6.1.1.9"/>
    </reaction>
</comment>
<dbReference type="HOGENOM" id="CLU_2700197_0_0_6"/>
<gene>
    <name evidence="14" type="ORF">LDG_6945</name>
</gene>
<keyword evidence="15" id="KW-1185">Reference proteome</keyword>
<evidence type="ECO:0000256" key="2">
    <source>
        <dbReference type="ARBA" id="ARBA00022598"/>
    </source>
</evidence>
<protein>
    <recommendedName>
        <fullName evidence="8">Valine--tRNA ligase</fullName>
        <ecNumber evidence="1">6.1.1.9</ecNumber>
    </recommendedName>
    <alternativeName>
        <fullName evidence="9">Valyl-tRNA synthetase</fullName>
    </alternativeName>
</protein>
<dbReference type="EMBL" id="JH413820">
    <property type="protein sequence ID" value="EHL31038.1"/>
    <property type="molecule type" value="Genomic_DNA"/>
</dbReference>
<dbReference type="InterPro" id="IPR019499">
    <property type="entry name" value="Val-tRNA_synth_tRNA-bd"/>
</dbReference>
<evidence type="ECO:0000256" key="3">
    <source>
        <dbReference type="ARBA" id="ARBA00022741"/>
    </source>
</evidence>
<dbReference type="InParanoid" id="G9ENW6"/>
<dbReference type="FunFam" id="1.10.287.380:FF:000001">
    <property type="entry name" value="Valine--tRNA ligase"/>
    <property type="match status" value="1"/>
</dbReference>
<evidence type="ECO:0000313" key="15">
    <source>
        <dbReference type="Proteomes" id="UP000002770"/>
    </source>
</evidence>
<evidence type="ECO:0000256" key="1">
    <source>
        <dbReference type="ARBA" id="ARBA00013169"/>
    </source>
</evidence>
<dbReference type="Gene3D" id="1.10.287.380">
    <property type="entry name" value="Valyl-tRNA synthetase, C-terminal domain"/>
    <property type="match status" value="1"/>
</dbReference>
<organism evidence="14 15">
    <name type="scientific">Legionella drancourtii LLAP12</name>
    <dbReference type="NCBI Taxonomy" id="658187"/>
    <lineage>
        <taxon>Bacteria</taxon>
        <taxon>Pseudomonadati</taxon>
        <taxon>Pseudomonadota</taxon>
        <taxon>Gammaproteobacteria</taxon>
        <taxon>Legionellales</taxon>
        <taxon>Legionellaceae</taxon>
        <taxon>Legionella</taxon>
    </lineage>
</organism>
<dbReference type="SUPFAM" id="SSF46589">
    <property type="entry name" value="tRNA-binding arm"/>
    <property type="match status" value="1"/>
</dbReference>
<evidence type="ECO:0000256" key="8">
    <source>
        <dbReference type="ARBA" id="ARBA00024407"/>
    </source>
</evidence>
<keyword evidence="4" id="KW-0067">ATP-binding</keyword>
<dbReference type="GO" id="GO:0005524">
    <property type="term" value="F:ATP binding"/>
    <property type="evidence" value="ECO:0007669"/>
    <property type="project" value="UniProtKB-KW"/>
</dbReference>
<keyword evidence="5" id="KW-0648">Protein biosynthesis</keyword>